<dbReference type="EMBL" id="NFLB01000005">
    <property type="protein sequence ID" value="OUQ05463.1"/>
    <property type="molecule type" value="Genomic_DNA"/>
</dbReference>
<name>A0A1Y4EJJ5_9FIRM</name>
<dbReference type="Gene3D" id="3.40.50.360">
    <property type="match status" value="1"/>
</dbReference>
<proteinExistence type="predicted"/>
<dbReference type="PROSITE" id="PS50902">
    <property type="entry name" value="FLAVODOXIN_LIKE"/>
    <property type="match status" value="1"/>
</dbReference>
<dbReference type="PANTHER" id="PTHR38030:SF2">
    <property type="entry name" value="PROTOPORPHYRINOGEN IX DEHYDROGENASE [QUINONE]"/>
    <property type="match status" value="1"/>
</dbReference>
<dbReference type="Pfam" id="PF12724">
    <property type="entry name" value="Flavodoxin_5"/>
    <property type="match status" value="1"/>
</dbReference>
<dbReference type="GO" id="GO:0010181">
    <property type="term" value="F:FMN binding"/>
    <property type="evidence" value="ECO:0007669"/>
    <property type="project" value="InterPro"/>
</dbReference>
<dbReference type="SUPFAM" id="SSF52218">
    <property type="entry name" value="Flavoproteins"/>
    <property type="match status" value="1"/>
</dbReference>
<dbReference type="InterPro" id="IPR008254">
    <property type="entry name" value="Flavodoxin/NO_synth"/>
</dbReference>
<dbReference type="GO" id="GO:0016651">
    <property type="term" value="F:oxidoreductase activity, acting on NAD(P)H"/>
    <property type="evidence" value="ECO:0007669"/>
    <property type="project" value="UniProtKB-ARBA"/>
</dbReference>
<dbReference type="InterPro" id="IPR029039">
    <property type="entry name" value="Flavoprotein-like_sf"/>
</dbReference>
<dbReference type="PANTHER" id="PTHR38030">
    <property type="entry name" value="PROTOPORPHYRINOGEN IX DEHYDROGENASE [MENAQUINONE]"/>
    <property type="match status" value="1"/>
</dbReference>
<protein>
    <submittedName>
        <fullName evidence="2">Flavodoxin</fullName>
    </submittedName>
</protein>
<sequence>MNKILILYKSKYGATKKYAYMLKKEIACDVFDVKDYQKGMFDKYELVIFASAIYASGISGLKVLKKNYAELKNKKVIIFCVGASPYDKKAFDEIKAYNLKDDLKDIPIFYGRGTWDESKMSFKDRSLCKLLQKAIAKKDPETYEPWMKALVLAKGKKCDWTDRKYIEPIIDYIKNENI</sequence>
<evidence type="ECO:0000259" key="1">
    <source>
        <dbReference type="PROSITE" id="PS50902"/>
    </source>
</evidence>
<dbReference type="GO" id="GO:0009055">
    <property type="term" value="F:electron transfer activity"/>
    <property type="evidence" value="ECO:0007669"/>
    <property type="project" value="InterPro"/>
</dbReference>
<evidence type="ECO:0000313" key="2">
    <source>
        <dbReference type="EMBL" id="OUQ05463.1"/>
    </source>
</evidence>
<dbReference type="InterPro" id="IPR001226">
    <property type="entry name" value="Flavodoxin_CS"/>
</dbReference>
<gene>
    <name evidence="2" type="ORF">B5E91_05440</name>
</gene>
<dbReference type="AlphaFoldDB" id="A0A1Y4EJJ5"/>
<feature type="domain" description="Flavodoxin-like" evidence="1">
    <location>
        <begin position="4"/>
        <end position="151"/>
    </location>
</feature>
<reference evidence="3" key="1">
    <citation type="submission" date="2017-04" db="EMBL/GenBank/DDBJ databases">
        <title>Function of individual gut microbiota members based on whole genome sequencing of pure cultures obtained from chicken caecum.</title>
        <authorList>
            <person name="Medvecky M."/>
            <person name="Cejkova D."/>
            <person name="Polansky O."/>
            <person name="Karasova D."/>
            <person name="Kubasova T."/>
            <person name="Cizek A."/>
            <person name="Rychlik I."/>
        </authorList>
    </citation>
    <scope>NUCLEOTIDE SEQUENCE [LARGE SCALE GENOMIC DNA]</scope>
    <source>
        <strain evidence="3">An149</strain>
    </source>
</reference>
<dbReference type="RefSeq" id="WP_087255878.1">
    <property type="nucleotide sequence ID" value="NZ_CALURN010000011.1"/>
</dbReference>
<comment type="caution">
    <text evidence="2">The sequence shown here is derived from an EMBL/GenBank/DDBJ whole genome shotgun (WGS) entry which is preliminary data.</text>
</comment>
<dbReference type="GO" id="GO:0070819">
    <property type="term" value="F:menaquinone-dependent protoporphyrinogen oxidase activity"/>
    <property type="evidence" value="ECO:0007669"/>
    <property type="project" value="TreeGrafter"/>
</dbReference>
<accession>A0A1Y4EJJ5</accession>
<dbReference type="PROSITE" id="PS00201">
    <property type="entry name" value="FLAVODOXIN"/>
    <property type="match status" value="1"/>
</dbReference>
<dbReference type="GO" id="GO:0006783">
    <property type="term" value="P:heme biosynthetic process"/>
    <property type="evidence" value="ECO:0007669"/>
    <property type="project" value="TreeGrafter"/>
</dbReference>
<evidence type="ECO:0000313" key="3">
    <source>
        <dbReference type="Proteomes" id="UP000196258"/>
    </source>
</evidence>
<dbReference type="InterPro" id="IPR052200">
    <property type="entry name" value="Protoporphyrinogen_IX_DH"/>
</dbReference>
<dbReference type="InterPro" id="IPR026816">
    <property type="entry name" value="Flavodoxin_dom"/>
</dbReference>
<dbReference type="Proteomes" id="UP000196258">
    <property type="component" value="Unassembled WGS sequence"/>
</dbReference>
<organism evidence="2 3">
    <name type="scientific">Thomasclavelia spiroformis</name>
    <dbReference type="NCBI Taxonomy" id="29348"/>
    <lineage>
        <taxon>Bacteria</taxon>
        <taxon>Bacillati</taxon>
        <taxon>Bacillota</taxon>
        <taxon>Erysipelotrichia</taxon>
        <taxon>Erysipelotrichales</taxon>
        <taxon>Coprobacillaceae</taxon>
        <taxon>Thomasclavelia</taxon>
    </lineage>
</organism>